<dbReference type="RefSeq" id="XP_064674093.1">
    <property type="nucleotide sequence ID" value="XM_064814343.1"/>
</dbReference>
<evidence type="ECO:0000256" key="1">
    <source>
        <dbReference type="SAM" id="MobiDB-lite"/>
    </source>
</evidence>
<reference evidence="2" key="1">
    <citation type="journal article" date="2023" name="Mol. Phylogenet. Evol.">
        <title>Genome-scale phylogeny and comparative genomics of the fungal order Sordariales.</title>
        <authorList>
            <person name="Hensen N."/>
            <person name="Bonometti L."/>
            <person name="Westerberg I."/>
            <person name="Brannstrom I.O."/>
            <person name="Guillou S."/>
            <person name="Cros-Aarteil S."/>
            <person name="Calhoun S."/>
            <person name="Haridas S."/>
            <person name="Kuo A."/>
            <person name="Mondo S."/>
            <person name="Pangilinan J."/>
            <person name="Riley R."/>
            <person name="LaButti K."/>
            <person name="Andreopoulos B."/>
            <person name="Lipzen A."/>
            <person name="Chen C."/>
            <person name="Yan M."/>
            <person name="Daum C."/>
            <person name="Ng V."/>
            <person name="Clum A."/>
            <person name="Steindorff A."/>
            <person name="Ohm R.A."/>
            <person name="Martin F."/>
            <person name="Silar P."/>
            <person name="Natvig D.O."/>
            <person name="Lalanne C."/>
            <person name="Gautier V."/>
            <person name="Ament-Velasquez S.L."/>
            <person name="Kruys A."/>
            <person name="Hutchinson M.I."/>
            <person name="Powell A.J."/>
            <person name="Barry K."/>
            <person name="Miller A.N."/>
            <person name="Grigoriev I.V."/>
            <person name="Debuchy R."/>
            <person name="Gladieux P."/>
            <person name="Hiltunen Thoren M."/>
            <person name="Johannesson H."/>
        </authorList>
    </citation>
    <scope>NUCLEOTIDE SEQUENCE</scope>
    <source>
        <strain evidence="2">CBS 508.74</strain>
    </source>
</reference>
<gene>
    <name evidence="2" type="ORF">N656DRAFT_774809</name>
</gene>
<proteinExistence type="predicted"/>
<comment type="caution">
    <text evidence="2">The sequence shown here is derived from an EMBL/GenBank/DDBJ whole genome shotgun (WGS) entry which is preliminary data.</text>
</comment>
<dbReference type="AlphaFoldDB" id="A0AAN6TL67"/>
<dbReference type="EMBL" id="MU853333">
    <property type="protein sequence ID" value="KAK4116523.1"/>
    <property type="molecule type" value="Genomic_DNA"/>
</dbReference>
<name>A0AAN6TL67_9PEZI</name>
<reference evidence="2" key="2">
    <citation type="submission" date="2023-05" db="EMBL/GenBank/DDBJ databases">
        <authorList>
            <consortium name="Lawrence Berkeley National Laboratory"/>
            <person name="Steindorff A."/>
            <person name="Hensen N."/>
            <person name="Bonometti L."/>
            <person name="Westerberg I."/>
            <person name="Brannstrom I.O."/>
            <person name="Guillou S."/>
            <person name="Cros-Aarteil S."/>
            <person name="Calhoun S."/>
            <person name="Haridas S."/>
            <person name="Kuo A."/>
            <person name="Mondo S."/>
            <person name="Pangilinan J."/>
            <person name="Riley R."/>
            <person name="Labutti K."/>
            <person name="Andreopoulos B."/>
            <person name="Lipzen A."/>
            <person name="Chen C."/>
            <person name="Yanf M."/>
            <person name="Daum C."/>
            <person name="Ng V."/>
            <person name="Clum A."/>
            <person name="Ohm R."/>
            <person name="Martin F."/>
            <person name="Silar P."/>
            <person name="Natvig D."/>
            <person name="Lalanne C."/>
            <person name="Gautier V."/>
            <person name="Ament-Velasquez S.L."/>
            <person name="Kruys A."/>
            <person name="Hutchinson M.I."/>
            <person name="Powell A.J."/>
            <person name="Barry K."/>
            <person name="Miller A.N."/>
            <person name="Grigoriev I.V."/>
            <person name="Debuchy R."/>
            <person name="Gladieux P."/>
            <person name="Thoren M.H."/>
            <person name="Johannesson H."/>
        </authorList>
    </citation>
    <scope>NUCLEOTIDE SEQUENCE</scope>
    <source>
        <strain evidence="2">CBS 508.74</strain>
    </source>
</reference>
<dbReference type="GeneID" id="89938468"/>
<feature type="region of interest" description="Disordered" evidence="1">
    <location>
        <begin position="234"/>
        <end position="258"/>
    </location>
</feature>
<dbReference type="Proteomes" id="UP001302812">
    <property type="component" value="Unassembled WGS sequence"/>
</dbReference>
<protein>
    <submittedName>
        <fullName evidence="2">Uncharacterized protein</fullName>
    </submittedName>
</protein>
<sequence>MGDKHAPGVIAGDPSRPGLASLPYELQAAVFEATIRPQVFFLQITNDVLTFSRSADRGIGSACRLSREIYIKSKTLCKFGCNFHWVNPDNDIFYLYKDDGVRYGVRNPESMTRPPKGDSFEPSLLRNIAVDLQYLGVHPRHEAANRVWSIFPSLKTLHVFVPSGPPQTPALSVTPEALVLSELRGALVVAAPGLDKELWSAVKYQLKRTFDRILDARNGWNGRVKPDVVGHLTSARPKIEEADTENPEPIEPLLTRES</sequence>
<keyword evidence="3" id="KW-1185">Reference proteome</keyword>
<organism evidence="2 3">
    <name type="scientific">Canariomyces notabilis</name>
    <dbReference type="NCBI Taxonomy" id="2074819"/>
    <lineage>
        <taxon>Eukaryota</taxon>
        <taxon>Fungi</taxon>
        <taxon>Dikarya</taxon>
        <taxon>Ascomycota</taxon>
        <taxon>Pezizomycotina</taxon>
        <taxon>Sordariomycetes</taxon>
        <taxon>Sordariomycetidae</taxon>
        <taxon>Sordariales</taxon>
        <taxon>Chaetomiaceae</taxon>
        <taxon>Canariomyces</taxon>
    </lineage>
</organism>
<evidence type="ECO:0000313" key="2">
    <source>
        <dbReference type="EMBL" id="KAK4116523.1"/>
    </source>
</evidence>
<accession>A0AAN6TL67</accession>
<evidence type="ECO:0000313" key="3">
    <source>
        <dbReference type="Proteomes" id="UP001302812"/>
    </source>
</evidence>